<protein>
    <recommendedName>
        <fullName evidence="1">Beta-ketoacyl synthase-like N-terminal domain-containing protein</fullName>
    </recommendedName>
</protein>
<dbReference type="SUPFAM" id="SSF53901">
    <property type="entry name" value="Thiolase-like"/>
    <property type="match status" value="1"/>
</dbReference>
<dbReference type="EMBL" id="BOPV01000001">
    <property type="protein sequence ID" value="GIL38202.1"/>
    <property type="molecule type" value="Genomic_DNA"/>
</dbReference>
<keyword evidence="3" id="KW-1185">Reference proteome</keyword>
<comment type="caution">
    <text evidence="2">The sequence shown here is derived from an EMBL/GenBank/DDBJ whole genome shotgun (WGS) entry which is preliminary data.</text>
</comment>
<feature type="domain" description="Beta-ketoacyl synthase-like N-terminal" evidence="1">
    <location>
        <begin position="36"/>
        <end position="201"/>
    </location>
</feature>
<dbReference type="Pfam" id="PF13723">
    <property type="entry name" value="Ketoacyl-synt_2"/>
    <property type="match status" value="1"/>
</dbReference>
<evidence type="ECO:0000313" key="2">
    <source>
        <dbReference type="EMBL" id="GIL38202.1"/>
    </source>
</evidence>
<dbReference type="Proteomes" id="UP000681075">
    <property type="component" value="Unassembled WGS sequence"/>
</dbReference>
<evidence type="ECO:0000259" key="1">
    <source>
        <dbReference type="Pfam" id="PF13723"/>
    </source>
</evidence>
<dbReference type="Gene3D" id="3.40.47.10">
    <property type="match status" value="1"/>
</dbReference>
<accession>A0A8S8X8E7</accession>
<dbReference type="AlphaFoldDB" id="A0A8S8X8E7"/>
<organism evidence="2 3">
    <name type="scientific">Roseiterribacter gracilis</name>
    <dbReference type="NCBI Taxonomy" id="2812848"/>
    <lineage>
        <taxon>Bacteria</taxon>
        <taxon>Pseudomonadati</taxon>
        <taxon>Pseudomonadota</taxon>
        <taxon>Alphaproteobacteria</taxon>
        <taxon>Rhodospirillales</taxon>
        <taxon>Roseiterribacteraceae</taxon>
        <taxon>Roseiterribacter</taxon>
    </lineage>
</organism>
<name>A0A8S8X8E7_9PROT</name>
<proteinExistence type="predicted"/>
<dbReference type="InterPro" id="IPR016039">
    <property type="entry name" value="Thiolase-like"/>
</dbReference>
<sequence>MRVSIDAIGLCGPGLDGWTNSAAILAGRAAYEATPPRIVAPDLLPSAERRRAVPSVRLALQVGQEALQASKADVATLPTVFTSSGGDGSTMHAILDTLAQPAREMSPTQFHNSVHNAPAGYWSIATGSHAPTTSLAAHDASFGAGLLEAASQMLASNAPVLLVAYDGAYPGPLNRVRPIEGSFGVALLLAPSGGIASLSIERVHGVPNGPALDDAFLERLRTHNPAARSLSLLTAIARGVAAEVQLQETANHMLRIAVAP</sequence>
<dbReference type="InterPro" id="IPR014030">
    <property type="entry name" value="Ketoacyl_synth_N"/>
</dbReference>
<gene>
    <name evidence="2" type="ORF">TMPK1_04390</name>
</gene>
<dbReference type="GO" id="GO:0016746">
    <property type="term" value="F:acyltransferase activity"/>
    <property type="evidence" value="ECO:0007669"/>
    <property type="project" value="InterPro"/>
</dbReference>
<dbReference type="RefSeq" id="WP_420241168.1">
    <property type="nucleotide sequence ID" value="NZ_BOPV01000001.1"/>
</dbReference>
<reference evidence="2" key="1">
    <citation type="submission" date="2021-02" db="EMBL/GenBank/DDBJ databases">
        <title>Genome sequence of Rhodospirillales sp. strain TMPK1 isolated from soil.</title>
        <authorList>
            <person name="Nakai R."/>
            <person name="Kusada H."/>
            <person name="Tamaki H."/>
        </authorList>
    </citation>
    <scope>NUCLEOTIDE SEQUENCE</scope>
    <source>
        <strain evidence="2">TMPK1</strain>
    </source>
</reference>
<evidence type="ECO:0000313" key="3">
    <source>
        <dbReference type="Proteomes" id="UP000681075"/>
    </source>
</evidence>